<evidence type="ECO:0008006" key="4">
    <source>
        <dbReference type="Google" id="ProtNLM"/>
    </source>
</evidence>
<dbReference type="InterPro" id="IPR002634">
    <property type="entry name" value="BolA"/>
</dbReference>
<dbReference type="GO" id="GO:0044572">
    <property type="term" value="P:[4Fe-4S] cluster assembly"/>
    <property type="evidence" value="ECO:0007669"/>
    <property type="project" value="TreeGrafter"/>
</dbReference>
<comment type="similarity">
    <text evidence="1">Belongs to the BolA/IbaG family.</text>
</comment>
<dbReference type="SUPFAM" id="SSF82657">
    <property type="entry name" value="BolA-like"/>
    <property type="match status" value="1"/>
</dbReference>
<evidence type="ECO:0000313" key="2">
    <source>
        <dbReference type="EMBL" id="PFH53789.1"/>
    </source>
</evidence>
<dbReference type="Proteomes" id="UP000242287">
    <property type="component" value="Unassembled WGS sequence"/>
</dbReference>
<dbReference type="EMBL" id="KZ301972">
    <property type="protein sequence ID" value="PFH53789.1"/>
    <property type="molecule type" value="Genomic_DNA"/>
</dbReference>
<sequence>MFPRFCSIRSIMTASTPGPVETSIRDKLSNLLQPISISIYNDSWKHRHHAPMRDIGGGSGETHFTIHVVSDIFKGKTTMQRHRMIYASLSDELSQGLHALSLQTKTPEEAHTAHLSK</sequence>
<evidence type="ECO:0000313" key="3">
    <source>
        <dbReference type="Proteomes" id="UP000242287"/>
    </source>
</evidence>
<evidence type="ECO:0000256" key="1">
    <source>
        <dbReference type="RuleBase" id="RU003860"/>
    </source>
</evidence>
<dbReference type="STRING" id="703135.A0A2A9NTB3"/>
<organism evidence="2 3">
    <name type="scientific">Amanita thiersii Skay4041</name>
    <dbReference type="NCBI Taxonomy" id="703135"/>
    <lineage>
        <taxon>Eukaryota</taxon>
        <taxon>Fungi</taxon>
        <taxon>Dikarya</taxon>
        <taxon>Basidiomycota</taxon>
        <taxon>Agaricomycotina</taxon>
        <taxon>Agaricomycetes</taxon>
        <taxon>Agaricomycetidae</taxon>
        <taxon>Agaricales</taxon>
        <taxon>Pluteineae</taxon>
        <taxon>Amanitaceae</taxon>
        <taxon>Amanita</taxon>
    </lineage>
</organism>
<proteinExistence type="inferred from homology"/>
<dbReference type="AlphaFoldDB" id="A0A2A9NTB3"/>
<dbReference type="PANTHER" id="PTHR46230:SF7">
    <property type="entry name" value="BOLA-LIKE PROTEIN 1"/>
    <property type="match status" value="1"/>
</dbReference>
<keyword evidence="3" id="KW-1185">Reference proteome</keyword>
<dbReference type="PIRSF" id="PIRSF003113">
    <property type="entry name" value="BolA"/>
    <property type="match status" value="1"/>
</dbReference>
<dbReference type="InterPro" id="IPR036065">
    <property type="entry name" value="BolA-like_sf"/>
</dbReference>
<dbReference type="Pfam" id="PF01722">
    <property type="entry name" value="BolA"/>
    <property type="match status" value="1"/>
</dbReference>
<dbReference type="Gene3D" id="3.30.300.90">
    <property type="entry name" value="BolA-like"/>
    <property type="match status" value="1"/>
</dbReference>
<dbReference type="GO" id="GO:0005759">
    <property type="term" value="C:mitochondrial matrix"/>
    <property type="evidence" value="ECO:0007669"/>
    <property type="project" value="TreeGrafter"/>
</dbReference>
<accession>A0A2A9NTB3</accession>
<dbReference type="PANTHER" id="PTHR46230">
    <property type="match status" value="1"/>
</dbReference>
<dbReference type="OrthoDB" id="411584at2759"/>
<name>A0A2A9NTB3_9AGAR</name>
<gene>
    <name evidence="2" type="ORF">AMATHDRAFT_136728</name>
</gene>
<protein>
    <recommendedName>
        <fullName evidence="4">BolA family transcriptional regulator</fullName>
    </recommendedName>
</protein>
<reference evidence="2 3" key="1">
    <citation type="submission" date="2014-02" db="EMBL/GenBank/DDBJ databases">
        <title>Transposable element dynamics among asymbiotic and ectomycorrhizal Amanita fungi.</title>
        <authorList>
            <consortium name="DOE Joint Genome Institute"/>
            <person name="Hess J."/>
            <person name="Skrede I."/>
            <person name="Wolfe B."/>
            <person name="LaButti K."/>
            <person name="Ohm R.A."/>
            <person name="Grigoriev I.V."/>
            <person name="Pringle A."/>
        </authorList>
    </citation>
    <scope>NUCLEOTIDE SEQUENCE [LARGE SCALE GENOMIC DNA]</scope>
    <source>
        <strain evidence="2 3">SKay4041</strain>
    </source>
</reference>